<evidence type="ECO:0000313" key="3">
    <source>
        <dbReference type="Proteomes" id="UP000828390"/>
    </source>
</evidence>
<dbReference type="AlphaFoldDB" id="A0A9D4MPR1"/>
<dbReference type="Proteomes" id="UP000828390">
    <property type="component" value="Unassembled WGS sequence"/>
</dbReference>
<protein>
    <submittedName>
        <fullName evidence="2">Uncharacterized protein</fullName>
    </submittedName>
</protein>
<reference evidence="2" key="2">
    <citation type="submission" date="2020-11" db="EMBL/GenBank/DDBJ databases">
        <authorList>
            <person name="McCartney M.A."/>
            <person name="Auch B."/>
            <person name="Kono T."/>
            <person name="Mallez S."/>
            <person name="Becker A."/>
            <person name="Gohl D.M."/>
            <person name="Silverstein K.A.T."/>
            <person name="Koren S."/>
            <person name="Bechman K.B."/>
            <person name="Herman A."/>
            <person name="Abrahante J.E."/>
            <person name="Garbe J."/>
        </authorList>
    </citation>
    <scope>NUCLEOTIDE SEQUENCE</scope>
    <source>
        <strain evidence="2">Duluth1</strain>
        <tissue evidence="2">Whole animal</tissue>
    </source>
</reference>
<organism evidence="2 3">
    <name type="scientific">Dreissena polymorpha</name>
    <name type="common">Zebra mussel</name>
    <name type="synonym">Mytilus polymorpha</name>
    <dbReference type="NCBI Taxonomy" id="45954"/>
    <lineage>
        <taxon>Eukaryota</taxon>
        <taxon>Metazoa</taxon>
        <taxon>Spiralia</taxon>
        <taxon>Lophotrochozoa</taxon>
        <taxon>Mollusca</taxon>
        <taxon>Bivalvia</taxon>
        <taxon>Autobranchia</taxon>
        <taxon>Heteroconchia</taxon>
        <taxon>Euheterodonta</taxon>
        <taxon>Imparidentia</taxon>
        <taxon>Neoheterodontei</taxon>
        <taxon>Myida</taxon>
        <taxon>Dreissenoidea</taxon>
        <taxon>Dreissenidae</taxon>
        <taxon>Dreissena</taxon>
    </lineage>
</organism>
<gene>
    <name evidence="2" type="ORF">DPMN_004148</name>
</gene>
<evidence type="ECO:0000313" key="2">
    <source>
        <dbReference type="EMBL" id="KAH3880238.1"/>
    </source>
</evidence>
<comment type="caution">
    <text evidence="2">The sequence shown here is derived from an EMBL/GenBank/DDBJ whole genome shotgun (WGS) entry which is preliminary data.</text>
</comment>
<dbReference type="EMBL" id="JAIWYP010000001">
    <property type="protein sequence ID" value="KAH3880238.1"/>
    <property type="molecule type" value="Genomic_DNA"/>
</dbReference>
<keyword evidence="3" id="KW-1185">Reference proteome</keyword>
<evidence type="ECO:0000256" key="1">
    <source>
        <dbReference type="SAM" id="MobiDB-lite"/>
    </source>
</evidence>
<feature type="region of interest" description="Disordered" evidence="1">
    <location>
        <begin position="1"/>
        <end position="54"/>
    </location>
</feature>
<proteinExistence type="predicted"/>
<reference evidence="2" key="1">
    <citation type="journal article" date="2019" name="bioRxiv">
        <title>The Genome of the Zebra Mussel, Dreissena polymorpha: A Resource for Invasive Species Research.</title>
        <authorList>
            <person name="McCartney M.A."/>
            <person name="Auch B."/>
            <person name="Kono T."/>
            <person name="Mallez S."/>
            <person name="Zhang Y."/>
            <person name="Obille A."/>
            <person name="Becker A."/>
            <person name="Abrahante J.E."/>
            <person name="Garbe J."/>
            <person name="Badalamenti J.P."/>
            <person name="Herman A."/>
            <person name="Mangelson H."/>
            <person name="Liachko I."/>
            <person name="Sullivan S."/>
            <person name="Sone E.D."/>
            <person name="Koren S."/>
            <person name="Silverstein K.A.T."/>
            <person name="Beckman K.B."/>
            <person name="Gohl D.M."/>
        </authorList>
    </citation>
    <scope>NUCLEOTIDE SEQUENCE</scope>
    <source>
        <strain evidence="2">Duluth1</strain>
        <tissue evidence="2">Whole animal</tissue>
    </source>
</reference>
<sequence length="54" mass="5902">MKHVESRGGTSSRPPLQHVCPGRGLASHKDEVGFGETKLLPYNLPITDTDRSLD</sequence>
<accession>A0A9D4MPR1</accession>
<name>A0A9D4MPR1_DREPO</name>